<protein>
    <submittedName>
        <fullName evidence="1 2">Uncharacterized protein</fullName>
    </submittedName>
</protein>
<organism evidence="1 3">
    <name type="scientific">Medicago truncatula</name>
    <name type="common">Barrel medic</name>
    <name type="synonym">Medicago tribuloides</name>
    <dbReference type="NCBI Taxonomy" id="3880"/>
    <lineage>
        <taxon>Eukaryota</taxon>
        <taxon>Viridiplantae</taxon>
        <taxon>Streptophyta</taxon>
        <taxon>Embryophyta</taxon>
        <taxon>Tracheophyta</taxon>
        <taxon>Spermatophyta</taxon>
        <taxon>Magnoliopsida</taxon>
        <taxon>eudicotyledons</taxon>
        <taxon>Gunneridae</taxon>
        <taxon>Pentapetalae</taxon>
        <taxon>rosids</taxon>
        <taxon>fabids</taxon>
        <taxon>Fabales</taxon>
        <taxon>Fabaceae</taxon>
        <taxon>Papilionoideae</taxon>
        <taxon>50 kb inversion clade</taxon>
        <taxon>NPAAA clade</taxon>
        <taxon>Hologalegina</taxon>
        <taxon>IRL clade</taxon>
        <taxon>Trifolieae</taxon>
        <taxon>Medicago</taxon>
    </lineage>
</organism>
<gene>
    <name evidence="1" type="ordered locus">MTR_3g093760</name>
</gene>
<dbReference type="AlphaFoldDB" id="A0A072V2E0"/>
<evidence type="ECO:0000313" key="2">
    <source>
        <dbReference type="EnsemblPlants" id="KEH35523"/>
    </source>
</evidence>
<evidence type="ECO:0000313" key="1">
    <source>
        <dbReference type="EMBL" id="KEH35523.1"/>
    </source>
</evidence>
<dbReference type="HOGENOM" id="CLU_2725974_0_0_1"/>
<dbReference type="Proteomes" id="UP000002051">
    <property type="component" value="Chromosome 3"/>
</dbReference>
<sequence>MRFSLLLVCPLSRPLREDTISDLPQNSLVLSEAICKKGREWRRSIFTMEHYRNIRRFVFFLISGSSARFIVK</sequence>
<reference evidence="2" key="3">
    <citation type="submission" date="2015-04" db="UniProtKB">
        <authorList>
            <consortium name="EnsemblPlants"/>
        </authorList>
    </citation>
    <scope>IDENTIFICATION</scope>
    <source>
        <strain evidence="2">cv. Jemalong A17</strain>
    </source>
</reference>
<dbReference type="EMBL" id="CM001219">
    <property type="protein sequence ID" value="KEH35523.1"/>
    <property type="molecule type" value="Genomic_DNA"/>
</dbReference>
<reference evidence="1 3" key="2">
    <citation type="journal article" date="2014" name="BMC Genomics">
        <title>An improved genome release (version Mt4.0) for the model legume Medicago truncatula.</title>
        <authorList>
            <person name="Tang H."/>
            <person name="Krishnakumar V."/>
            <person name="Bidwell S."/>
            <person name="Rosen B."/>
            <person name="Chan A."/>
            <person name="Zhou S."/>
            <person name="Gentzbittel L."/>
            <person name="Childs K.L."/>
            <person name="Yandell M."/>
            <person name="Gundlach H."/>
            <person name="Mayer K.F."/>
            <person name="Schwartz D.C."/>
            <person name="Town C.D."/>
        </authorList>
    </citation>
    <scope>GENOME REANNOTATION</scope>
    <source>
        <strain evidence="1">A17</strain>
        <strain evidence="2 3">cv. Jemalong A17</strain>
    </source>
</reference>
<evidence type="ECO:0000313" key="3">
    <source>
        <dbReference type="Proteomes" id="UP000002051"/>
    </source>
</evidence>
<reference evidence="1 3" key="1">
    <citation type="journal article" date="2011" name="Nature">
        <title>The Medicago genome provides insight into the evolution of rhizobial symbioses.</title>
        <authorList>
            <person name="Young N.D."/>
            <person name="Debelle F."/>
            <person name="Oldroyd G.E."/>
            <person name="Geurts R."/>
            <person name="Cannon S.B."/>
            <person name="Udvardi M.K."/>
            <person name="Benedito V.A."/>
            <person name="Mayer K.F."/>
            <person name="Gouzy J."/>
            <person name="Schoof H."/>
            <person name="Van de Peer Y."/>
            <person name="Proost S."/>
            <person name="Cook D.R."/>
            <person name="Meyers B.C."/>
            <person name="Spannagl M."/>
            <person name="Cheung F."/>
            <person name="De Mita S."/>
            <person name="Krishnakumar V."/>
            <person name="Gundlach H."/>
            <person name="Zhou S."/>
            <person name="Mudge J."/>
            <person name="Bharti A.K."/>
            <person name="Murray J.D."/>
            <person name="Naoumkina M.A."/>
            <person name="Rosen B."/>
            <person name="Silverstein K.A."/>
            <person name="Tang H."/>
            <person name="Rombauts S."/>
            <person name="Zhao P.X."/>
            <person name="Zhou P."/>
            <person name="Barbe V."/>
            <person name="Bardou P."/>
            <person name="Bechner M."/>
            <person name="Bellec A."/>
            <person name="Berger A."/>
            <person name="Berges H."/>
            <person name="Bidwell S."/>
            <person name="Bisseling T."/>
            <person name="Choisne N."/>
            <person name="Couloux A."/>
            <person name="Denny R."/>
            <person name="Deshpande S."/>
            <person name="Dai X."/>
            <person name="Doyle J.J."/>
            <person name="Dudez A.M."/>
            <person name="Farmer A.D."/>
            <person name="Fouteau S."/>
            <person name="Franken C."/>
            <person name="Gibelin C."/>
            <person name="Gish J."/>
            <person name="Goldstein S."/>
            <person name="Gonzalez A.J."/>
            <person name="Green P.J."/>
            <person name="Hallab A."/>
            <person name="Hartog M."/>
            <person name="Hua A."/>
            <person name="Humphray S.J."/>
            <person name="Jeong D.H."/>
            <person name="Jing Y."/>
            <person name="Jocker A."/>
            <person name="Kenton S.M."/>
            <person name="Kim D.J."/>
            <person name="Klee K."/>
            <person name="Lai H."/>
            <person name="Lang C."/>
            <person name="Lin S."/>
            <person name="Macmil S.L."/>
            <person name="Magdelenat G."/>
            <person name="Matthews L."/>
            <person name="McCorrison J."/>
            <person name="Monaghan E.L."/>
            <person name="Mun J.H."/>
            <person name="Najar F.Z."/>
            <person name="Nicholson C."/>
            <person name="Noirot C."/>
            <person name="O'Bleness M."/>
            <person name="Paule C.R."/>
            <person name="Poulain J."/>
            <person name="Prion F."/>
            <person name="Qin B."/>
            <person name="Qu C."/>
            <person name="Retzel E.F."/>
            <person name="Riddle C."/>
            <person name="Sallet E."/>
            <person name="Samain S."/>
            <person name="Samson N."/>
            <person name="Sanders I."/>
            <person name="Saurat O."/>
            <person name="Scarpelli C."/>
            <person name="Schiex T."/>
            <person name="Segurens B."/>
            <person name="Severin A.J."/>
            <person name="Sherrier D.J."/>
            <person name="Shi R."/>
            <person name="Sims S."/>
            <person name="Singer S.R."/>
            <person name="Sinharoy S."/>
            <person name="Sterck L."/>
            <person name="Viollet A."/>
            <person name="Wang B.B."/>
            <person name="Wang K."/>
            <person name="Wang M."/>
            <person name="Wang X."/>
            <person name="Warfsmann J."/>
            <person name="Weissenbach J."/>
            <person name="White D.D."/>
            <person name="White J.D."/>
            <person name="Wiley G.B."/>
            <person name="Wincker P."/>
            <person name="Xing Y."/>
            <person name="Yang L."/>
            <person name="Yao Z."/>
            <person name="Ying F."/>
            <person name="Zhai J."/>
            <person name="Zhou L."/>
            <person name="Zuber A."/>
            <person name="Denarie J."/>
            <person name="Dixon R.A."/>
            <person name="May G.D."/>
            <person name="Schwartz D.C."/>
            <person name="Rogers J."/>
            <person name="Quetier F."/>
            <person name="Town C.D."/>
            <person name="Roe B.A."/>
        </authorList>
    </citation>
    <scope>NUCLEOTIDE SEQUENCE [LARGE SCALE GENOMIC DNA]</scope>
    <source>
        <strain evidence="1">A17</strain>
        <strain evidence="2 3">cv. Jemalong A17</strain>
    </source>
</reference>
<accession>A0A072V2E0</accession>
<keyword evidence="3" id="KW-1185">Reference proteome</keyword>
<proteinExistence type="predicted"/>
<dbReference type="EnsemblPlants" id="KEH35523">
    <property type="protein sequence ID" value="KEH35523"/>
    <property type="gene ID" value="MTR_3g093760"/>
</dbReference>
<name>A0A072V2E0_MEDTR</name>